<dbReference type="Proteomes" id="UP000653045">
    <property type="component" value="Unassembled WGS sequence"/>
</dbReference>
<sequence>MGTNYSYPIDLSWSTEETISVLHFLNQVEKAYESKVDVISLLSAYDNFKKVVSSKSQEKQIDRAFEKLSGYSIYRVMTLAREKKKGVISFEKKI</sequence>
<organism evidence="1 2">
    <name type="scientific">Streptococcus pacificus</name>
    <dbReference type="NCBI Taxonomy" id="2740577"/>
    <lineage>
        <taxon>Bacteria</taxon>
        <taxon>Bacillati</taxon>
        <taxon>Bacillota</taxon>
        <taxon>Bacilli</taxon>
        <taxon>Lactobacillales</taxon>
        <taxon>Streptococcaceae</taxon>
        <taxon>Streptococcus</taxon>
    </lineage>
</organism>
<proteinExistence type="predicted"/>
<dbReference type="SUPFAM" id="SSF158504">
    <property type="entry name" value="BH2638-like"/>
    <property type="match status" value="1"/>
</dbReference>
<evidence type="ECO:0000313" key="1">
    <source>
        <dbReference type="EMBL" id="MBJ8325594.1"/>
    </source>
</evidence>
<gene>
    <name evidence="1" type="ORF">JHK62_02715</name>
</gene>
<accession>A0ABS0ZHW3</accession>
<dbReference type="InterPro" id="IPR007920">
    <property type="entry name" value="UPF0223"/>
</dbReference>
<dbReference type="NCBIfam" id="NF003353">
    <property type="entry name" value="PRK04387.1"/>
    <property type="match status" value="1"/>
</dbReference>
<evidence type="ECO:0000313" key="2">
    <source>
        <dbReference type="Proteomes" id="UP000653045"/>
    </source>
</evidence>
<comment type="caution">
    <text evidence="1">The sequence shown here is derived from an EMBL/GenBank/DDBJ whole genome shotgun (WGS) entry which is preliminary data.</text>
</comment>
<dbReference type="RefSeq" id="WP_199575139.1">
    <property type="nucleotide sequence ID" value="NZ_JAENBO010000001.1"/>
</dbReference>
<name>A0ABS0ZHW3_9STRE</name>
<dbReference type="PIRSF" id="PIRSF037260">
    <property type="entry name" value="UPF0223"/>
    <property type="match status" value="1"/>
</dbReference>
<dbReference type="Pfam" id="PF05256">
    <property type="entry name" value="UPF0223"/>
    <property type="match status" value="1"/>
</dbReference>
<keyword evidence="2" id="KW-1185">Reference proteome</keyword>
<protein>
    <submittedName>
        <fullName evidence="1">UPF0223 family protein</fullName>
    </submittedName>
</protein>
<dbReference type="EMBL" id="JAENBO010000001">
    <property type="protein sequence ID" value="MBJ8325594.1"/>
    <property type="molecule type" value="Genomic_DNA"/>
</dbReference>
<reference evidence="1 2" key="1">
    <citation type="journal article" date="2021" name="Int. J. Syst. Evol. Microbiol.">
        <title>Streptococcus vicugnae sp. nov., isolated from faeces of alpacas (Vicugna pacos) and cattle (Bos taurus), Streptococcus zalophi sp. nov., and Streptococcus pacificus sp. nov., isolated from respiratory tract of California sea lions (Zalophus californianus).</title>
        <authorList>
            <person name="Volokhov D.V."/>
            <person name="Zagorodnyaya T.A."/>
            <person name="Shen Z."/>
            <person name="Blom J."/>
            <person name="Furtak V.A."/>
            <person name="Eisenberg T."/>
            <person name="Fan P."/>
            <person name="Jeong K.C."/>
            <person name="Gao Y."/>
            <person name="Zhang S."/>
            <person name="Amselle M."/>
        </authorList>
    </citation>
    <scope>NUCLEOTIDE SEQUENCE [LARGE SCALE GENOMIC DNA]</scope>
    <source>
        <strain evidence="1 2">CSL7591</strain>
    </source>
</reference>
<dbReference type="Gene3D" id="1.10.220.80">
    <property type="entry name" value="BH2638-like"/>
    <property type="match status" value="1"/>
</dbReference>
<dbReference type="InterPro" id="IPR023324">
    <property type="entry name" value="BH2638-like_sf"/>
</dbReference>